<dbReference type="Pfam" id="PF04654">
    <property type="entry name" value="DUF599"/>
    <property type="match status" value="1"/>
</dbReference>
<protein>
    <submittedName>
        <fullName evidence="3">DUF599 domain-containing protein</fullName>
    </submittedName>
</protein>
<feature type="transmembrane region" description="Helical" evidence="2">
    <location>
        <begin position="117"/>
        <end position="140"/>
    </location>
</feature>
<comment type="caution">
    <text evidence="3">The sequence shown here is derived from an EMBL/GenBank/DDBJ whole genome shotgun (WGS) entry which is preliminary data.</text>
</comment>
<keyword evidence="2" id="KW-1133">Transmembrane helix</keyword>
<dbReference type="PANTHER" id="PTHR31881">
    <property type="match status" value="1"/>
</dbReference>
<evidence type="ECO:0000256" key="2">
    <source>
        <dbReference type="SAM" id="Phobius"/>
    </source>
</evidence>
<reference evidence="3 4" key="1">
    <citation type="submission" date="2024-02" db="EMBL/GenBank/DDBJ databases">
        <title>New thermophilic sulfur-oxidizing bacteria from a hot springs of the Uzon caldera (Kamchatka, Russia).</title>
        <authorList>
            <person name="Dukat A.M."/>
            <person name="Elcheninov A.G."/>
            <person name="Frolov E.N."/>
        </authorList>
    </citation>
    <scope>NUCLEOTIDE SEQUENCE [LARGE SCALE GENOMIC DNA]</scope>
    <source>
        <strain evidence="3 4">AK1</strain>
    </source>
</reference>
<keyword evidence="4" id="KW-1185">Reference proteome</keyword>
<dbReference type="Proteomes" id="UP001482231">
    <property type="component" value="Unassembled WGS sequence"/>
</dbReference>
<evidence type="ECO:0000313" key="3">
    <source>
        <dbReference type="EMBL" id="MEO1766038.1"/>
    </source>
</evidence>
<dbReference type="EMBL" id="JBAJEX010000001">
    <property type="protein sequence ID" value="MEO1766038.1"/>
    <property type="molecule type" value="Genomic_DNA"/>
</dbReference>
<gene>
    <name evidence="3" type="ORF">V6E02_02270</name>
</gene>
<feature type="region of interest" description="Disordered" evidence="1">
    <location>
        <begin position="225"/>
        <end position="246"/>
    </location>
</feature>
<dbReference type="RefSeq" id="WP_347306713.1">
    <property type="nucleotide sequence ID" value="NZ_JBAJEX010000001.1"/>
</dbReference>
<dbReference type="PANTHER" id="PTHR31881:SF6">
    <property type="entry name" value="OS09G0494600 PROTEIN"/>
    <property type="match status" value="1"/>
</dbReference>
<feature type="transmembrane region" description="Helical" evidence="2">
    <location>
        <begin position="78"/>
        <end position="97"/>
    </location>
</feature>
<feature type="transmembrane region" description="Helical" evidence="2">
    <location>
        <begin position="173"/>
        <end position="192"/>
    </location>
</feature>
<evidence type="ECO:0000313" key="4">
    <source>
        <dbReference type="Proteomes" id="UP001482231"/>
    </source>
</evidence>
<name>A0ABV0EEY2_9BURK</name>
<dbReference type="InterPro" id="IPR006747">
    <property type="entry name" value="DUF599"/>
</dbReference>
<organism evidence="3 4">
    <name type="scientific">Thiobacter aerophilum</name>
    <dbReference type="NCBI Taxonomy" id="3121275"/>
    <lineage>
        <taxon>Bacteria</taxon>
        <taxon>Pseudomonadati</taxon>
        <taxon>Pseudomonadota</taxon>
        <taxon>Betaproteobacteria</taxon>
        <taxon>Burkholderiales</taxon>
        <taxon>Thiobacteraceae</taxon>
        <taxon>Thiobacter</taxon>
    </lineage>
</organism>
<accession>A0ABV0EEY2</accession>
<keyword evidence="2" id="KW-0472">Membrane</keyword>
<feature type="compositionally biased region" description="Polar residues" evidence="1">
    <location>
        <begin position="235"/>
        <end position="246"/>
    </location>
</feature>
<sequence length="246" mass="27540">MNSFAELKLDIIAFTVSAAMVAGYYLFLHFKGRSDPTYTIHRVNALARRLWVENVMRNPNKDVMAVQTLRNFIMGSSLMASTAALLVMGTLTLSGQADNIAQSWHALSLGGSYSSQLWILKVMLLLVDFIVAFFAFALSIRLANHVLFMVNIPAHDAHHSLAPRAVARRLNRAGHMFAVGMRAFFFAIPLVFWLFGPWYLLLASTTLVFTLHHLDRSDSLEELESESLAEPRQSPVISMQQAKRAT</sequence>
<feature type="transmembrane region" description="Helical" evidence="2">
    <location>
        <begin position="12"/>
        <end position="30"/>
    </location>
</feature>
<proteinExistence type="predicted"/>
<evidence type="ECO:0000256" key="1">
    <source>
        <dbReference type="SAM" id="MobiDB-lite"/>
    </source>
</evidence>
<keyword evidence="2" id="KW-0812">Transmembrane</keyword>